<evidence type="ECO:0000259" key="5">
    <source>
        <dbReference type="PROSITE" id="PS51891"/>
    </source>
</evidence>
<dbReference type="PROSITE" id="PS51891">
    <property type="entry name" value="CENP_V_GFA"/>
    <property type="match status" value="1"/>
</dbReference>
<evidence type="ECO:0000313" key="6">
    <source>
        <dbReference type="EMBL" id="MBM7037128.1"/>
    </source>
</evidence>
<evidence type="ECO:0000256" key="4">
    <source>
        <dbReference type="ARBA" id="ARBA00023239"/>
    </source>
</evidence>
<accession>A0ABS2HHX0</accession>
<comment type="caution">
    <text evidence="6">The sequence shown here is derived from an EMBL/GenBank/DDBJ whole genome shotgun (WGS) entry which is preliminary data.</text>
</comment>
<dbReference type="InterPro" id="IPR006913">
    <property type="entry name" value="CENP-V/GFA"/>
</dbReference>
<feature type="domain" description="CENP-V/GFA" evidence="5">
    <location>
        <begin position="1"/>
        <end position="96"/>
    </location>
</feature>
<comment type="similarity">
    <text evidence="1">Belongs to the Gfa family.</text>
</comment>
<keyword evidence="7" id="KW-1185">Reference proteome</keyword>
<keyword evidence="2" id="KW-0479">Metal-binding</keyword>
<evidence type="ECO:0000313" key="7">
    <source>
        <dbReference type="Proteomes" id="UP000809621"/>
    </source>
</evidence>
<name>A0ABS2HHX0_9VIBR</name>
<dbReference type="InterPro" id="IPR011057">
    <property type="entry name" value="Mss4-like_sf"/>
</dbReference>
<dbReference type="EMBL" id="JAFEUM010000004">
    <property type="protein sequence ID" value="MBM7037128.1"/>
    <property type="molecule type" value="Genomic_DNA"/>
</dbReference>
<keyword evidence="3" id="KW-0862">Zinc</keyword>
<reference evidence="6 7" key="1">
    <citation type="submission" date="2021-02" db="EMBL/GenBank/DDBJ databases">
        <authorList>
            <person name="Park J.-S."/>
        </authorList>
    </citation>
    <scope>NUCLEOTIDE SEQUENCE [LARGE SCALE GENOMIC DNA]</scope>
    <source>
        <strain evidence="6 7">188UL20-2</strain>
    </source>
</reference>
<keyword evidence="4" id="KW-0456">Lyase</keyword>
<dbReference type="PANTHER" id="PTHR33337">
    <property type="entry name" value="GFA DOMAIN-CONTAINING PROTEIN"/>
    <property type="match status" value="1"/>
</dbReference>
<proteinExistence type="inferred from homology"/>
<organism evidence="6 7">
    <name type="scientific">Vibrio ulleungensis</name>
    <dbReference type="NCBI Taxonomy" id="2807619"/>
    <lineage>
        <taxon>Bacteria</taxon>
        <taxon>Pseudomonadati</taxon>
        <taxon>Pseudomonadota</taxon>
        <taxon>Gammaproteobacteria</taxon>
        <taxon>Vibrionales</taxon>
        <taxon>Vibrionaceae</taxon>
        <taxon>Vibrio</taxon>
    </lineage>
</organism>
<evidence type="ECO:0000256" key="3">
    <source>
        <dbReference type="ARBA" id="ARBA00022833"/>
    </source>
</evidence>
<dbReference type="SUPFAM" id="SSF51316">
    <property type="entry name" value="Mss4-like"/>
    <property type="match status" value="1"/>
</dbReference>
<dbReference type="Pfam" id="PF04828">
    <property type="entry name" value="GFA"/>
    <property type="match status" value="1"/>
</dbReference>
<sequence>MKGQCLCGAIRVEISDNKEVGACHCDMCRKWTSGPYMAVSAGSDALFTGEEPVRYTSSQWADRGFCGRCGTHLFYYLKPNDEFIVSVGIFTDQEFDFTHQIFVEEKPAFYQFSNHTHMMTGEEVIAASQSNIKSDA</sequence>
<dbReference type="PANTHER" id="PTHR33337:SF40">
    <property type="entry name" value="CENP-V_GFA DOMAIN-CONTAINING PROTEIN-RELATED"/>
    <property type="match status" value="1"/>
</dbReference>
<evidence type="ECO:0000256" key="1">
    <source>
        <dbReference type="ARBA" id="ARBA00005495"/>
    </source>
</evidence>
<dbReference type="RefSeq" id="WP_205158686.1">
    <property type="nucleotide sequence ID" value="NZ_JAFEUM010000004.1"/>
</dbReference>
<evidence type="ECO:0000256" key="2">
    <source>
        <dbReference type="ARBA" id="ARBA00022723"/>
    </source>
</evidence>
<dbReference type="Proteomes" id="UP000809621">
    <property type="component" value="Unassembled WGS sequence"/>
</dbReference>
<protein>
    <submittedName>
        <fullName evidence="6">GFA family protein</fullName>
    </submittedName>
</protein>
<dbReference type="Gene3D" id="3.90.1590.10">
    <property type="entry name" value="glutathione-dependent formaldehyde- activating enzyme (gfa)"/>
    <property type="match status" value="1"/>
</dbReference>
<gene>
    <name evidence="6" type="ORF">JQC93_12005</name>
</gene>